<accession>A0A0M3HVR6</accession>
<dbReference type="WBParaSite" id="ALUE_0000709701-mRNA-1">
    <property type="protein sequence ID" value="ALUE_0000709701-mRNA-1"/>
    <property type="gene ID" value="ALUE_0000709701"/>
</dbReference>
<keyword evidence="1" id="KW-1185">Reference proteome</keyword>
<proteinExistence type="predicted"/>
<dbReference type="Proteomes" id="UP000036681">
    <property type="component" value="Unplaced"/>
</dbReference>
<name>A0A0M3HVR6_ASCLU</name>
<protein>
    <submittedName>
        <fullName evidence="2">Ig-like domain-containing protein</fullName>
    </submittedName>
</protein>
<organism evidence="1 2">
    <name type="scientific">Ascaris lumbricoides</name>
    <name type="common">Giant roundworm</name>
    <dbReference type="NCBI Taxonomy" id="6252"/>
    <lineage>
        <taxon>Eukaryota</taxon>
        <taxon>Metazoa</taxon>
        <taxon>Ecdysozoa</taxon>
        <taxon>Nematoda</taxon>
        <taxon>Chromadorea</taxon>
        <taxon>Rhabditida</taxon>
        <taxon>Spirurina</taxon>
        <taxon>Ascaridomorpha</taxon>
        <taxon>Ascaridoidea</taxon>
        <taxon>Ascarididae</taxon>
        <taxon>Ascaris</taxon>
    </lineage>
</organism>
<evidence type="ECO:0000313" key="2">
    <source>
        <dbReference type="WBParaSite" id="ALUE_0000709701-mRNA-1"/>
    </source>
</evidence>
<reference evidence="2" key="1">
    <citation type="submission" date="2017-02" db="UniProtKB">
        <authorList>
            <consortium name="WormBaseParasite"/>
        </authorList>
    </citation>
    <scope>IDENTIFICATION</scope>
</reference>
<dbReference type="AlphaFoldDB" id="A0A0M3HVR6"/>
<evidence type="ECO:0000313" key="1">
    <source>
        <dbReference type="Proteomes" id="UP000036681"/>
    </source>
</evidence>
<sequence>MSLDDESVLEKKEASTVSLQCLELCCVRRVTGLHGAAGQPPCSLSWRRGRLLPTPNVLGFFIPGAPNSSTTS</sequence>